<dbReference type="RefSeq" id="WP_187783865.1">
    <property type="nucleotide sequence ID" value="NZ_JACTVA010000009.1"/>
</dbReference>
<dbReference type="InterPro" id="IPR003837">
    <property type="entry name" value="GatC"/>
</dbReference>
<keyword evidence="1" id="KW-0436">Ligase</keyword>
<comment type="catalytic activity">
    <reaction evidence="1">
        <text>L-glutamyl-tRNA(Gln) + L-glutamine + ATP + H2O = L-glutaminyl-tRNA(Gln) + L-glutamate + ADP + phosphate + H(+)</text>
        <dbReference type="Rhea" id="RHEA:17521"/>
        <dbReference type="Rhea" id="RHEA-COMP:9681"/>
        <dbReference type="Rhea" id="RHEA-COMP:9684"/>
        <dbReference type="ChEBI" id="CHEBI:15377"/>
        <dbReference type="ChEBI" id="CHEBI:15378"/>
        <dbReference type="ChEBI" id="CHEBI:29985"/>
        <dbReference type="ChEBI" id="CHEBI:30616"/>
        <dbReference type="ChEBI" id="CHEBI:43474"/>
        <dbReference type="ChEBI" id="CHEBI:58359"/>
        <dbReference type="ChEBI" id="CHEBI:78520"/>
        <dbReference type="ChEBI" id="CHEBI:78521"/>
        <dbReference type="ChEBI" id="CHEBI:456216"/>
    </reaction>
</comment>
<evidence type="ECO:0000256" key="1">
    <source>
        <dbReference type="HAMAP-Rule" id="MF_00122"/>
    </source>
</evidence>
<keyword evidence="3" id="KW-1185">Reference proteome</keyword>
<accession>A0ABR7RJD3</accession>
<keyword evidence="1" id="KW-0547">Nucleotide-binding</keyword>
<keyword evidence="1" id="KW-0067">ATP-binding</keyword>
<name>A0ABR7RJD3_9PROT</name>
<organism evidence="2 3">
    <name type="scientific">Teichococcus aerophilus</name>
    <dbReference type="NCBI Taxonomy" id="1224513"/>
    <lineage>
        <taxon>Bacteria</taxon>
        <taxon>Pseudomonadati</taxon>
        <taxon>Pseudomonadota</taxon>
        <taxon>Alphaproteobacteria</taxon>
        <taxon>Acetobacterales</taxon>
        <taxon>Roseomonadaceae</taxon>
        <taxon>Roseomonas</taxon>
    </lineage>
</organism>
<protein>
    <recommendedName>
        <fullName evidence="1">Aspartyl/glutamyl-tRNA(Asn/Gln) amidotransferase subunit C</fullName>
        <shortName evidence="1">Asp/Glu-ADT subunit C</shortName>
        <ecNumber evidence="1">6.3.5.-</ecNumber>
    </recommendedName>
</protein>
<dbReference type="EMBL" id="JACTVA010000009">
    <property type="protein sequence ID" value="MBC9206691.1"/>
    <property type="molecule type" value="Genomic_DNA"/>
</dbReference>
<dbReference type="HAMAP" id="MF_00122">
    <property type="entry name" value="GatC"/>
    <property type="match status" value="1"/>
</dbReference>
<gene>
    <name evidence="1 2" type="primary">gatC</name>
    <name evidence="2" type="ORF">IBL26_07555</name>
</gene>
<keyword evidence="1" id="KW-0648">Protein biosynthesis</keyword>
<proteinExistence type="inferred from homology"/>
<dbReference type="Gene3D" id="1.10.20.60">
    <property type="entry name" value="Glu-tRNAGln amidotransferase C subunit, N-terminal domain"/>
    <property type="match status" value="1"/>
</dbReference>
<comment type="catalytic activity">
    <reaction evidence="1">
        <text>L-aspartyl-tRNA(Asn) + L-glutamine + ATP + H2O = L-asparaginyl-tRNA(Asn) + L-glutamate + ADP + phosphate + 2 H(+)</text>
        <dbReference type="Rhea" id="RHEA:14513"/>
        <dbReference type="Rhea" id="RHEA-COMP:9674"/>
        <dbReference type="Rhea" id="RHEA-COMP:9677"/>
        <dbReference type="ChEBI" id="CHEBI:15377"/>
        <dbReference type="ChEBI" id="CHEBI:15378"/>
        <dbReference type="ChEBI" id="CHEBI:29985"/>
        <dbReference type="ChEBI" id="CHEBI:30616"/>
        <dbReference type="ChEBI" id="CHEBI:43474"/>
        <dbReference type="ChEBI" id="CHEBI:58359"/>
        <dbReference type="ChEBI" id="CHEBI:78515"/>
        <dbReference type="ChEBI" id="CHEBI:78516"/>
        <dbReference type="ChEBI" id="CHEBI:456216"/>
    </reaction>
</comment>
<reference evidence="2 3" key="1">
    <citation type="journal article" date="2013" name="Int. J. Syst. Evol. Microbiol.">
        <title>Roseomonas aerophila sp. nov., isolated from air.</title>
        <authorList>
            <person name="Kim S.J."/>
            <person name="Weon H.Y."/>
            <person name="Ahn J.H."/>
            <person name="Hong S.B."/>
            <person name="Seok S.J."/>
            <person name="Whang K.S."/>
            <person name="Kwon S.W."/>
        </authorList>
    </citation>
    <scope>NUCLEOTIDE SEQUENCE [LARGE SCALE GENOMIC DNA]</scope>
    <source>
        <strain evidence="2 3">NBRC 108923</strain>
    </source>
</reference>
<dbReference type="InterPro" id="IPR036113">
    <property type="entry name" value="Asp/Glu-ADT_sf_sub_c"/>
</dbReference>
<evidence type="ECO:0000313" key="3">
    <source>
        <dbReference type="Proteomes" id="UP000626026"/>
    </source>
</evidence>
<dbReference type="NCBIfam" id="TIGR00135">
    <property type="entry name" value="gatC"/>
    <property type="match status" value="1"/>
</dbReference>
<dbReference type="PANTHER" id="PTHR15004:SF0">
    <property type="entry name" value="GLUTAMYL-TRNA(GLN) AMIDOTRANSFERASE SUBUNIT C, MITOCHONDRIAL"/>
    <property type="match status" value="1"/>
</dbReference>
<dbReference type="Proteomes" id="UP000626026">
    <property type="component" value="Unassembled WGS sequence"/>
</dbReference>
<comment type="similarity">
    <text evidence="1">Belongs to the GatC family.</text>
</comment>
<evidence type="ECO:0000313" key="2">
    <source>
        <dbReference type="EMBL" id="MBC9206691.1"/>
    </source>
</evidence>
<dbReference type="SUPFAM" id="SSF141000">
    <property type="entry name" value="Glu-tRNAGln amidotransferase C subunit"/>
    <property type="match status" value="1"/>
</dbReference>
<comment type="caution">
    <text evidence="2">The sequence shown here is derived from an EMBL/GenBank/DDBJ whole genome shotgun (WGS) entry which is preliminary data.</text>
</comment>
<dbReference type="PANTHER" id="PTHR15004">
    <property type="entry name" value="GLUTAMYL-TRNA(GLN) AMIDOTRANSFERASE SUBUNIT C, MITOCHONDRIAL"/>
    <property type="match status" value="1"/>
</dbReference>
<dbReference type="EC" id="6.3.5.-" evidence="1"/>
<comment type="subunit">
    <text evidence="1">Heterotrimer of A, B and C subunits.</text>
</comment>
<dbReference type="Pfam" id="PF02686">
    <property type="entry name" value="GatC"/>
    <property type="match status" value="1"/>
</dbReference>
<sequence>MSLDTATVRRVASLARIRVEEDELPRLQSELNGILGWIEQLQAVNTDGVEPMAGGGTQALRLREDRVTDGGIQQQVLANAPDAGPEGAAVFFSVPKVVE</sequence>
<comment type="function">
    <text evidence="1">Allows the formation of correctly charged Asn-tRNA(Asn) or Gln-tRNA(Gln) through the transamidation of misacylated Asp-tRNA(Asn) or Glu-tRNA(Gln) in organisms which lack either or both of asparaginyl-tRNA or glutaminyl-tRNA synthetases. The reaction takes place in the presence of glutamine and ATP through an activated phospho-Asp-tRNA(Asn) or phospho-Glu-tRNA(Gln).</text>
</comment>